<sequence>MARQRGELVGRQAELAALTEACRGKDPALVVVRGARGSGRTALLTQLGRELSGTVLAIPFARIDRPDWDLFGAHAVLTAIREQFESLGANPRLAESITAVSRLWTAETYASAWGQSALLTELSRMFARIAAEGPVTVLADDIDVVPMAVLAVAPAHRAGHHVVATCLDETREPDETAQLCALADRTVDLAPLSDEDVDALVRQLANTPVDAGLSRALRASLGSLYGNPGTVRSTVADLRERDRLVFVKTHLCLRDPAEPVALPAGHPLLTEVDALGETGRHLVVLASSAAGFAVDETPVLAAATGRSASECGAAVDRLVRAGALLSDPQGKLSCPCPALAAAVRERMGPDAVAALHAAVAGQLLAMGDRMAPDPGVLADHVAAAGRALPPSPELAALLQEEAKRVATRDPACAAERQYAALRHADRDSVQTELVRLLFQAGKYDRMAELVDELAATDRLPASTVARAELATAAALASVHLGQPVAARVRAALGEHEAFRFCDRWFAGDPVAAPELVSAFGGLAASWPTPAVELRRRTMAEFGGPCAIRDLATVFRSMFGPAYRLPDSGPLAAFHRVVTGFREARWPDAVSAARELETCEHADPAMLAIARLLAAEMCVWHGRDRRAVAWLESVERTGRFGVLRGWVECGLHHEAGEFDEALRVGWDAYTQRESGEPGQHRLLVRLAIIAVEAGRTRWAHQALREAEARHTREDSAVSQETVSLVRGLVERDGAAAEAGERLVRARGHLPDLAWACLVAGQVAEEPDPWLHEAYRLARELGATRLRAKVKQHMEGRGVLAPVARSRRAELSEVELAIVELIRQGRTNRQIALKLRMSEKTVENHLTRLFLKAGCRTRHGLAAASLQGRLEAVGA</sequence>
<dbReference type="PROSITE" id="PS50043">
    <property type="entry name" value="HTH_LUXR_2"/>
    <property type="match status" value="1"/>
</dbReference>
<feature type="domain" description="HTH luxR-type" evidence="1">
    <location>
        <begin position="802"/>
        <end position="867"/>
    </location>
</feature>
<evidence type="ECO:0000313" key="3">
    <source>
        <dbReference type="Proteomes" id="UP000199025"/>
    </source>
</evidence>
<gene>
    <name evidence="2" type="ORF">SAMN05421835_11440</name>
</gene>
<dbReference type="Gene3D" id="1.10.10.10">
    <property type="entry name" value="Winged helix-like DNA-binding domain superfamily/Winged helix DNA-binding domain"/>
    <property type="match status" value="1"/>
</dbReference>
<dbReference type="InterPro" id="IPR016032">
    <property type="entry name" value="Sig_transdc_resp-reg_C-effctor"/>
</dbReference>
<dbReference type="SMART" id="SM00421">
    <property type="entry name" value="HTH_LUXR"/>
    <property type="match status" value="1"/>
</dbReference>
<dbReference type="AlphaFoldDB" id="A0A1I3WXZ6"/>
<protein>
    <submittedName>
        <fullName evidence="2">Regulatory protein, luxR family</fullName>
    </submittedName>
</protein>
<dbReference type="PRINTS" id="PR00038">
    <property type="entry name" value="HTHLUXR"/>
</dbReference>
<evidence type="ECO:0000313" key="2">
    <source>
        <dbReference type="EMBL" id="SFK12322.1"/>
    </source>
</evidence>
<dbReference type="InterPro" id="IPR027417">
    <property type="entry name" value="P-loop_NTPase"/>
</dbReference>
<dbReference type="Pfam" id="PF00196">
    <property type="entry name" value="GerE"/>
    <property type="match status" value="1"/>
</dbReference>
<keyword evidence="3" id="KW-1185">Reference proteome</keyword>
<name>A0A1I3WXZ6_9PSEU</name>
<evidence type="ECO:0000259" key="1">
    <source>
        <dbReference type="PROSITE" id="PS50043"/>
    </source>
</evidence>
<dbReference type="EMBL" id="FORP01000014">
    <property type="protein sequence ID" value="SFK12322.1"/>
    <property type="molecule type" value="Genomic_DNA"/>
</dbReference>
<proteinExistence type="predicted"/>
<dbReference type="Gene3D" id="3.40.50.300">
    <property type="entry name" value="P-loop containing nucleotide triphosphate hydrolases"/>
    <property type="match status" value="1"/>
</dbReference>
<accession>A0A1I3WXZ6</accession>
<dbReference type="InterPro" id="IPR041664">
    <property type="entry name" value="AAA_16"/>
</dbReference>
<dbReference type="GO" id="GO:0003677">
    <property type="term" value="F:DNA binding"/>
    <property type="evidence" value="ECO:0007669"/>
    <property type="project" value="InterPro"/>
</dbReference>
<dbReference type="PROSITE" id="PS00622">
    <property type="entry name" value="HTH_LUXR_1"/>
    <property type="match status" value="1"/>
</dbReference>
<dbReference type="Proteomes" id="UP000199025">
    <property type="component" value="Unassembled WGS sequence"/>
</dbReference>
<dbReference type="SUPFAM" id="SSF52540">
    <property type="entry name" value="P-loop containing nucleoside triphosphate hydrolases"/>
    <property type="match status" value="1"/>
</dbReference>
<reference evidence="2 3" key="1">
    <citation type="submission" date="2016-10" db="EMBL/GenBank/DDBJ databases">
        <authorList>
            <person name="de Groot N.N."/>
        </authorList>
    </citation>
    <scope>NUCLEOTIDE SEQUENCE [LARGE SCALE GENOMIC DNA]</scope>
    <source>
        <strain evidence="2 3">DSM 44468</strain>
    </source>
</reference>
<dbReference type="SUPFAM" id="SSF46894">
    <property type="entry name" value="C-terminal effector domain of the bipartite response regulators"/>
    <property type="match status" value="1"/>
</dbReference>
<dbReference type="InterPro" id="IPR036388">
    <property type="entry name" value="WH-like_DNA-bd_sf"/>
</dbReference>
<organism evidence="2 3">
    <name type="scientific">Amycolatopsis sacchari</name>
    <dbReference type="NCBI Taxonomy" id="115433"/>
    <lineage>
        <taxon>Bacteria</taxon>
        <taxon>Bacillati</taxon>
        <taxon>Actinomycetota</taxon>
        <taxon>Actinomycetes</taxon>
        <taxon>Pseudonocardiales</taxon>
        <taxon>Pseudonocardiaceae</taxon>
        <taxon>Amycolatopsis</taxon>
    </lineage>
</organism>
<dbReference type="RefSeq" id="WP_177228821.1">
    <property type="nucleotide sequence ID" value="NZ_FORP01000014.1"/>
</dbReference>
<dbReference type="GO" id="GO:0006355">
    <property type="term" value="P:regulation of DNA-templated transcription"/>
    <property type="evidence" value="ECO:0007669"/>
    <property type="project" value="InterPro"/>
</dbReference>
<dbReference type="STRING" id="115433.SAMN05421835_11440"/>
<dbReference type="Pfam" id="PF13191">
    <property type="entry name" value="AAA_16"/>
    <property type="match status" value="1"/>
</dbReference>
<dbReference type="CDD" id="cd06170">
    <property type="entry name" value="LuxR_C_like"/>
    <property type="match status" value="1"/>
</dbReference>
<dbReference type="InterPro" id="IPR000792">
    <property type="entry name" value="Tscrpt_reg_LuxR_C"/>
</dbReference>